<gene>
    <name evidence="1" type="ORF">CLV56_3026</name>
</gene>
<dbReference type="Pfam" id="PF04286">
    <property type="entry name" value="DUF445"/>
    <property type="match status" value="1"/>
</dbReference>
<evidence type="ECO:0000313" key="1">
    <source>
        <dbReference type="EMBL" id="PJJ53536.1"/>
    </source>
</evidence>
<dbReference type="GO" id="GO:0005886">
    <property type="term" value="C:plasma membrane"/>
    <property type="evidence" value="ECO:0007669"/>
    <property type="project" value="TreeGrafter"/>
</dbReference>
<keyword evidence="2" id="KW-1185">Reference proteome</keyword>
<dbReference type="InterPro" id="IPR007383">
    <property type="entry name" value="DUF445"/>
</dbReference>
<dbReference type="Proteomes" id="UP000230842">
    <property type="component" value="Unassembled WGS sequence"/>
</dbReference>
<comment type="caution">
    <text evidence="1">The sequence shown here is derived from an EMBL/GenBank/DDBJ whole genome shotgun (WGS) entry which is preliminary data.</text>
</comment>
<evidence type="ECO:0000313" key="2">
    <source>
        <dbReference type="Proteomes" id="UP000230842"/>
    </source>
</evidence>
<organism evidence="1 2">
    <name type="scientific">Mumia flava</name>
    <dbReference type="NCBI Taxonomy" id="1348852"/>
    <lineage>
        <taxon>Bacteria</taxon>
        <taxon>Bacillati</taxon>
        <taxon>Actinomycetota</taxon>
        <taxon>Actinomycetes</taxon>
        <taxon>Propionibacteriales</taxon>
        <taxon>Nocardioidaceae</taxon>
        <taxon>Mumia</taxon>
    </lineage>
</organism>
<dbReference type="PANTHER" id="PTHR38442">
    <property type="entry name" value="INNER MEMBRANE PROTEIN-RELATED"/>
    <property type="match status" value="1"/>
</dbReference>
<dbReference type="EMBL" id="PGEZ01000002">
    <property type="protein sequence ID" value="PJJ53536.1"/>
    <property type="molecule type" value="Genomic_DNA"/>
</dbReference>
<proteinExistence type="predicted"/>
<sequence length="436" mass="47610">MNGPDAATVHRVSDVPATLGFTVPESFGGSDAERRRGLRRMRTVATSLLVLAAVTYGLTHGDEGFLGYVNAGAEAAMIGALADWFAVTALFKHPLGLPIPHTALIPKRKESLGASLEEFVAENFLREDVVRERVDAARVSLRVSRWLSEPAHAERVVEIGSRVARDGLARIGDDDVAAVVREVIVPRLQAEELSPAAGQALAQVVADGAHHGLVDIGLDELHRWLLENQGTVEQIVVDRAPWWTPQWVDDKISGRLYKEALDWVADVRSDPEHRVRASLDEFLAALAEDLQHDPATRARAEALKTRVLDQPRVVDVAVALWSGLRLALLESLEDAEGMLRTRVIEIVQDSARRIADEPAAQRRLDGLLGDTAAFVVSNYGSEIATVISETVNRWDGREASRRIELHVGRDLQFIRINGTVVGALAGVTIHAFSSLL</sequence>
<dbReference type="PANTHER" id="PTHR38442:SF1">
    <property type="entry name" value="INNER MEMBRANE PROTEIN"/>
    <property type="match status" value="1"/>
</dbReference>
<protein>
    <submittedName>
        <fullName evidence="1">Uncharacterized membrane-anchored protein YjiN (DUF445 family)</fullName>
    </submittedName>
</protein>
<dbReference type="AlphaFoldDB" id="A0A2M9B6E0"/>
<reference evidence="1 2" key="1">
    <citation type="submission" date="2017-11" db="EMBL/GenBank/DDBJ databases">
        <title>Genomic Encyclopedia of Archaeal and Bacterial Type Strains, Phase II (KMG-II): From Individual Species to Whole Genera.</title>
        <authorList>
            <person name="Goeker M."/>
        </authorList>
    </citation>
    <scope>NUCLEOTIDE SEQUENCE [LARGE SCALE GENOMIC DNA]</scope>
    <source>
        <strain evidence="1 2">DSM 27763</strain>
    </source>
</reference>
<name>A0A2M9B6E0_9ACTN</name>
<accession>A0A2M9B6E0</accession>